<protein>
    <recommendedName>
        <fullName evidence="4">Transposase</fullName>
    </recommendedName>
</protein>
<name>A0ABY5D5N9_9ACTN</name>
<evidence type="ECO:0000313" key="3">
    <source>
        <dbReference type="Proteomes" id="UP001055940"/>
    </source>
</evidence>
<accession>A0ABY5D5N9</accession>
<sequence>MTKTKEQAKQGLRPIADPYPAPGPTGVAVRIRLKGLTERDERVLRLVGAHLGSLACADLKARCAHGLDHDRHTWSARKRELTPESSARWAGAITKATHDQWALARRGQVAYRIGYDVERERWYLTAPWQIPTTPEIPLQAALAAGVVGVDTSADHLAAWHLDTHGNPVGDPRRFDYELSGTAEHRDAQVRHALSRLLRWAQACGVRAIAVDAAYTSRWGVQHWQKPTTSKKRTTSRPRCGEHRDRAARSGVSGPASDGTAPHPPE</sequence>
<organism evidence="2 3">
    <name type="scientific">Nocardiopsis exhalans</name>
    <dbReference type="NCBI Taxonomy" id="163604"/>
    <lineage>
        <taxon>Bacteria</taxon>
        <taxon>Bacillati</taxon>
        <taxon>Actinomycetota</taxon>
        <taxon>Actinomycetes</taxon>
        <taxon>Streptosporangiales</taxon>
        <taxon>Nocardiopsidaceae</taxon>
        <taxon>Nocardiopsis</taxon>
    </lineage>
</organism>
<feature type="region of interest" description="Disordered" evidence="1">
    <location>
        <begin position="1"/>
        <end position="20"/>
    </location>
</feature>
<evidence type="ECO:0000313" key="2">
    <source>
        <dbReference type="EMBL" id="USY18403.1"/>
    </source>
</evidence>
<dbReference type="Proteomes" id="UP001055940">
    <property type="component" value="Chromosome"/>
</dbReference>
<keyword evidence="3" id="KW-1185">Reference proteome</keyword>
<proteinExistence type="predicted"/>
<evidence type="ECO:0008006" key="4">
    <source>
        <dbReference type="Google" id="ProtNLM"/>
    </source>
</evidence>
<feature type="compositionally biased region" description="Basic and acidic residues" evidence="1">
    <location>
        <begin position="238"/>
        <end position="247"/>
    </location>
</feature>
<reference evidence="2" key="1">
    <citation type="submission" date="2022-06" db="EMBL/GenBank/DDBJ databases">
        <authorList>
            <person name="Ping M."/>
        </authorList>
    </citation>
    <scope>NUCLEOTIDE SEQUENCE</scope>
    <source>
        <strain evidence="2">JCM11759T</strain>
    </source>
</reference>
<dbReference type="RefSeq" id="WP_254417798.1">
    <property type="nucleotide sequence ID" value="NZ_BAAAJB010000035.1"/>
</dbReference>
<evidence type="ECO:0000256" key="1">
    <source>
        <dbReference type="SAM" id="MobiDB-lite"/>
    </source>
</evidence>
<gene>
    <name evidence="2" type="ORF">NE857_24260</name>
</gene>
<dbReference type="EMBL" id="CP099837">
    <property type="protein sequence ID" value="USY18403.1"/>
    <property type="molecule type" value="Genomic_DNA"/>
</dbReference>
<feature type="region of interest" description="Disordered" evidence="1">
    <location>
        <begin position="223"/>
        <end position="265"/>
    </location>
</feature>